<reference evidence="2 3" key="1">
    <citation type="submission" date="2023-07" db="EMBL/GenBank/DDBJ databases">
        <title>Genomic Encyclopedia of Type Strains, Phase IV (KMG-IV): sequencing the most valuable type-strain genomes for metagenomic binning, comparative biology and taxonomic classification.</title>
        <authorList>
            <person name="Goeker M."/>
        </authorList>
    </citation>
    <scope>NUCLEOTIDE SEQUENCE [LARGE SCALE GENOMIC DNA]</scope>
    <source>
        <strain evidence="2 3">DSM 100301</strain>
    </source>
</reference>
<proteinExistence type="inferred from homology"/>
<organism evidence="2 3">
    <name type="scientific">Rhizobium paknamense</name>
    <dbReference type="NCBI Taxonomy" id="1206817"/>
    <lineage>
        <taxon>Bacteria</taxon>
        <taxon>Pseudomonadati</taxon>
        <taxon>Pseudomonadota</taxon>
        <taxon>Alphaproteobacteria</taxon>
        <taxon>Hyphomicrobiales</taxon>
        <taxon>Rhizobiaceae</taxon>
        <taxon>Rhizobium/Agrobacterium group</taxon>
        <taxon>Rhizobium</taxon>
    </lineage>
</organism>
<keyword evidence="2" id="KW-0808">Transferase</keyword>
<dbReference type="InterPro" id="IPR043129">
    <property type="entry name" value="ATPase_NBD"/>
</dbReference>
<protein>
    <submittedName>
        <fullName evidence="2">NBD/HSP70 family sugar kinase</fullName>
    </submittedName>
</protein>
<dbReference type="EMBL" id="JAUSWH010000010">
    <property type="protein sequence ID" value="MDQ0456779.1"/>
    <property type="molecule type" value="Genomic_DNA"/>
</dbReference>
<dbReference type="SUPFAM" id="SSF53067">
    <property type="entry name" value="Actin-like ATPase domain"/>
    <property type="match status" value="1"/>
</dbReference>
<accession>A0ABU0IEW4</accession>
<dbReference type="InterPro" id="IPR000600">
    <property type="entry name" value="ROK"/>
</dbReference>
<dbReference type="Pfam" id="PF00480">
    <property type="entry name" value="ROK"/>
    <property type="match status" value="1"/>
</dbReference>
<dbReference type="GO" id="GO:0016301">
    <property type="term" value="F:kinase activity"/>
    <property type="evidence" value="ECO:0007669"/>
    <property type="project" value="UniProtKB-KW"/>
</dbReference>
<dbReference type="SUPFAM" id="SSF46785">
    <property type="entry name" value="Winged helix' DNA-binding domain"/>
    <property type="match status" value="1"/>
</dbReference>
<sequence>MARVIKADSNTHPGVADEGEDRIAGSRIEHARIHNRRLVFETIFQRGPISRVEIASVIGLKPQTISSITRELLEQGLIVEAGRSSGLRGQPQIYLEANAEAGFSVGVHLDQNLCSILVLDLTRKERARRVTRLDTADPAEAVRALASLLADLLEEQGLPGERVWGIGLVLPTFGSADDAFDFSMRHWQAWRDFPFAEELQRLTGHAILVENDATAAAIGERIHRPDTQDATFVYYYIGHGSGAGLIIDGYPYKGAGGMAGEIGLLPFAGLGGSQTWAEAAEETAAQGGLISIGGLGLACGLGLNPDPAQVLNLLALRDHRLMDWLASAARLLRDVVAVIEVMYDPGFIAVGGALPQPLIERLVDRAYPLRPTPAARRDRVHARLITARLSEDAAVTGAAMLPIFVNTSHNFRHLYIRQNLAEIRPFEIASGAV</sequence>
<evidence type="ECO:0000313" key="2">
    <source>
        <dbReference type="EMBL" id="MDQ0456779.1"/>
    </source>
</evidence>
<dbReference type="Gene3D" id="3.30.420.40">
    <property type="match status" value="2"/>
</dbReference>
<comment type="caution">
    <text evidence="2">The sequence shown here is derived from an EMBL/GenBank/DDBJ whole genome shotgun (WGS) entry which is preliminary data.</text>
</comment>
<dbReference type="Proteomes" id="UP001235269">
    <property type="component" value="Unassembled WGS sequence"/>
</dbReference>
<dbReference type="Gene3D" id="1.10.10.10">
    <property type="entry name" value="Winged helix-like DNA-binding domain superfamily/Winged helix DNA-binding domain"/>
    <property type="match status" value="1"/>
</dbReference>
<evidence type="ECO:0000256" key="1">
    <source>
        <dbReference type="ARBA" id="ARBA00006479"/>
    </source>
</evidence>
<dbReference type="InterPro" id="IPR036388">
    <property type="entry name" value="WH-like_DNA-bd_sf"/>
</dbReference>
<keyword evidence="3" id="KW-1185">Reference proteome</keyword>
<dbReference type="Pfam" id="PF13412">
    <property type="entry name" value="HTH_24"/>
    <property type="match status" value="1"/>
</dbReference>
<dbReference type="PANTHER" id="PTHR18964">
    <property type="entry name" value="ROK (REPRESSOR, ORF, KINASE) FAMILY"/>
    <property type="match status" value="1"/>
</dbReference>
<gene>
    <name evidence="2" type="ORF">QO005_003124</name>
</gene>
<name>A0ABU0IEW4_9HYPH</name>
<dbReference type="RefSeq" id="WP_307158962.1">
    <property type="nucleotide sequence ID" value="NZ_JAUSWH010000010.1"/>
</dbReference>
<comment type="similarity">
    <text evidence="1">Belongs to the ROK (NagC/XylR) family.</text>
</comment>
<evidence type="ECO:0000313" key="3">
    <source>
        <dbReference type="Proteomes" id="UP001235269"/>
    </source>
</evidence>
<dbReference type="InterPro" id="IPR036390">
    <property type="entry name" value="WH_DNA-bd_sf"/>
</dbReference>
<dbReference type="PANTHER" id="PTHR18964:SF149">
    <property type="entry name" value="BIFUNCTIONAL UDP-N-ACETYLGLUCOSAMINE 2-EPIMERASE_N-ACETYLMANNOSAMINE KINASE"/>
    <property type="match status" value="1"/>
</dbReference>
<keyword evidence="2" id="KW-0418">Kinase</keyword>